<proteinExistence type="predicted"/>
<gene>
    <name evidence="1" type="ORF">NCTC10699_00520</name>
</gene>
<dbReference type="Proteomes" id="UP000254280">
    <property type="component" value="Unassembled WGS sequence"/>
</dbReference>
<sequence length="60" mass="6956">MFYGCQRDVPTNTLYLYCLTDFQLQLVKLINRAVQADGAVNLLDMLERAQPNISIFQKNF</sequence>
<protein>
    <submittedName>
        <fullName evidence="1">Uncharacterized protein</fullName>
    </submittedName>
</protein>
<reference evidence="1 2" key="1">
    <citation type="submission" date="2018-06" db="EMBL/GenBank/DDBJ databases">
        <authorList>
            <consortium name="Pathogen Informatics"/>
            <person name="Doyle S."/>
        </authorList>
    </citation>
    <scope>NUCLEOTIDE SEQUENCE [LARGE SCALE GENOMIC DNA]</scope>
    <source>
        <strain evidence="1 2">NCTC10699</strain>
    </source>
</reference>
<keyword evidence="2" id="KW-1185">Reference proteome</keyword>
<name>A0A379B337_9PAST</name>
<dbReference type="EMBL" id="UGSS01000002">
    <property type="protein sequence ID" value="SUB32926.1"/>
    <property type="molecule type" value="Genomic_DNA"/>
</dbReference>
<accession>A0A379B337</accession>
<evidence type="ECO:0000313" key="1">
    <source>
        <dbReference type="EMBL" id="SUB32926.1"/>
    </source>
</evidence>
<organism evidence="1 2">
    <name type="scientific">[Pasteurella] mairii</name>
    <dbReference type="NCBI Taxonomy" id="757"/>
    <lineage>
        <taxon>Bacteria</taxon>
        <taxon>Pseudomonadati</taxon>
        <taxon>Pseudomonadota</taxon>
        <taxon>Gammaproteobacteria</taxon>
        <taxon>Pasteurellales</taxon>
        <taxon>Pasteurellaceae</taxon>
    </lineage>
</organism>
<evidence type="ECO:0000313" key="2">
    <source>
        <dbReference type="Proteomes" id="UP000254280"/>
    </source>
</evidence>
<dbReference type="AlphaFoldDB" id="A0A379B337"/>